<dbReference type="AlphaFoldDB" id="A0A916JB08"/>
<feature type="transmembrane region" description="Helical" evidence="1">
    <location>
        <begin position="50"/>
        <end position="69"/>
    </location>
</feature>
<dbReference type="Proteomes" id="UP000680038">
    <property type="component" value="Unassembled WGS sequence"/>
</dbReference>
<reference evidence="2" key="1">
    <citation type="submission" date="2021-04" db="EMBL/GenBank/DDBJ databases">
        <authorList>
            <person name="Rodrigo-Torres L."/>
            <person name="Arahal R. D."/>
            <person name="Lucena T."/>
        </authorList>
    </citation>
    <scope>NUCLEOTIDE SEQUENCE</scope>
    <source>
        <strain evidence="2">CECT 9275</strain>
    </source>
</reference>
<evidence type="ECO:0000313" key="3">
    <source>
        <dbReference type="Proteomes" id="UP000680038"/>
    </source>
</evidence>
<organism evidence="2 3">
    <name type="scientific">Dyadobacter helix</name>
    <dbReference type="NCBI Taxonomy" id="2822344"/>
    <lineage>
        <taxon>Bacteria</taxon>
        <taxon>Pseudomonadati</taxon>
        <taxon>Bacteroidota</taxon>
        <taxon>Cytophagia</taxon>
        <taxon>Cytophagales</taxon>
        <taxon>Spirosomataceae</taxon>
        <taxon>Dyadobacter</taxon>
    </lineage>
</organism>
<keyword evidence="1" id="KW-1133">Transmembrane helix</keyword>
<name>A0A916JB08_9BACT</name>
<evidence type="ECO:0008006" key="4">
    <source>
        <dbReference type="Google" id="ProtNLM"/>
    </source>
</evidence>
<comment type="caution">
    <text evidence="2">The sequence shown here is derived from an EMBL/GenBank/DDBJ whole genome shotgun (WGS) entry which is preliminary data.</text>
</comment>
<keyword evidence="1" id="KW-0812">Transmembrane</keyword>
<proteinExistence type="predicted"/>
<feature type="transmembrane region" description="Helical" evidence="1">
    <location>
        <begin position="108"/>
        <end position="125"/>
    </location>
</feature>
<gene>
    <name evidence="2" type="ORF">DYBT9275_01305</name>
</gene>
<sequence length="133" mass="14776">MKIQKLLSQTFIILSALSIASVSIMAFQDPQSVMDLVRVQLPNNDALSSIRGVYGGVGFTIVISLVYSVRNYIQHALAFLTLLWGFYALSRLLTIIMDGPLGDFGNMWIKTESVLCLVSLALLLWNKKQPAIR</sequence>
<accession>A0A916JB08</accession>
<dbReference type="Pfam" id="PF14248">
    <property type="entry name" value="DUF4345"/>
    <property type="match status" value="1"/>
</dbReference>
<protein>
    <recommendedName>
        <fullName evidence="4">DUF4345 domain-containing protein</fullName>
    </recommendedName>
</protein>
<evidence type="ECO:0000256" key="1">
    <source>
        <dbReference type="SAM" id="Phobius"/>
    </source>
</evidence>
<dbReference type="InterPro" id="IPR025597">
    <property type="entry name" value="DUF4345"/>
</dbReference>
<keyword evidence="1" id="KW-0472">Membrane</keyword>
<dbReference type="EMBL" id="CAJRAF010000001">
    <property type="protein sequence ID" value="CAG4994061.1"/>
    <property type="molecule type" value="Genomic_DNA"/>
</dbReference>
<feature type="transmembrane region" description="Helical" evidence="1">
    <location>
        <begin position="76"/>
        <end position="96"/>
    </location>
</feature>
<dbReference type="RefSeq" id="WP_215237973.1">
    <property type="nucleotide sequence ID" value="NZ_CAJRAF010000001.1"/>
</dbReference>
<keyword evidence="3" id="KW-1185">Reference proteome</keyword>
<evidence type="ECO:0000313" key="2">
    <source>
        <dbReference type="EMBL" id="CAG4994061.1"/>
    </source>
</evidence>